<dbReference type="InterPro" id="IPR050990">
    <property type="entry name" value="UPF0237/GcvR_regulator"/>
</dbReference>
<proteinExistence type="predicted"/>
<organism evidence="2 3">
    <name type="scientific">Vibrio algicola</name>
    <dbReference type="NCBI Taxonomy" id="2662262"/>
    <lineage>
        <taxon>Bacteria</taxon>
        <taxon>Pseudomonadati</taxon>
        <taxon>Pseudomonadota</taxon>
        <taxon>Gammaproteobacteria</taxon>
        <taxon>Vibrionales</taxon>
        <taxon>Vibrionaceae</taxon>
        <taxon>Vibrio</taxon>
    </lineage>
</organism>
<dbReference type="PANTHER" id="PTHR34875:SF6">
    <property type="entry name" value="UPF0237 PROTEIN MJ1558"/>
    <property type="match status" value="1"/>
</dbReference>
<dbReference type="GO" id="GO:0005737">
    <property type="term" value="C:cytoplasm"/>
    <property type="evidence" value="ECO:0007669"/>
    <property type="project" value="UniProtKB-SubCell"/>
</dbReference>
<dbReference type="EMBL" id="CP045699">
    <property type="protein sequence ID" value="QGA64859.1"/>
    <property type="molecule type" value="Genomic_DNA"/>
</dbReference>
<keyword evidence="1" id="KW-0804">Transcription</keyword>
<reference evidence="2 3" key="1">
    <citation type="submission" date="2019-10" db="EMBL/GenBank/DDBJ databases">
        <title>Vibrio sp. nov., isolated from Coralline algae surface.</title>
        <authorList>
            <person name="Geng Y."/>
            <person name="Zhang X."/>
        </authorList>
    </citation>
    <scope>NUCLEOTIDE SEQUENCE [LARGE SCALE GENOMIC DNA]</scope>
    <source>
        <strain evidence="2 3">SM1977</strain>
    </source>
</reference>
<dbReference type="AlphaFoldDB" id="A0A5Q0THR4"/>
<dbReference type="Gene3D" id="3.30.70.260">
    <property type="match status" value="2"/>
</dbReference>
<dbReference type="PIRSF" id="PIRSF028103">
    <property type="entry name" value="GcvR"/>
    <property type="match status" value="1"/>
</dbReference>
<evidence type="ECO:0000313" key="3">
    <source>
        <dbReference type="Proteomes" id="UP000348942"/>
    </source>
</evidence>
<name>A0A5Q0THR4_9VIBR</name>
<keyword evidence="1" id="KW-0678">Repressor</keyword>
<dbReference type="InterPro" id="IPR016867">
    <property type="entry name" value="GcvR"/>
</dbReference>
<keyword evidence="3" id="KW-1185">Reference proteome</keyword>
<evidence type="ECO:0000313" key="2">
    <source>
        <dbReference type="EMBL" id="QGA64859.1"/>
    </source>
</evidence>
<dbReference type="GO" id="GO:0006355">
    <property type="term" value="P:regulation of DNA-templated transcription"/>
    <property type="evidence" value="ECO:0007669"/>
    <property type="project" value="UniProtKB-UniRule"/>
</dbReference>
<dbReference type="SUPFAM" id="SSF55021">
    <property type="entry name" value="ACT-like"/>
    <property type="match status" value="1"/>
</dbReference>
<dbReference type="InterPro" id="IPR045865">
    <property type="entry name" value="ACT-like_dom_sf"/>
</dbReference>
<accession>A0A5Q0THR4</accession>
<dbReference type="Proteomes" id="UP000348942">
    <property type="component" value="Chromosome 1"/>
</dbReference>
<sequence>MMQTFIVNFAGQTSPPIIHQLAKITHENGGKWLVSKINYLDEQVSGLIKIKMPTQHIEAVKDAFTQQKGLTVYFADSTDCSEEKTSDDQQNNLYNMRVDAEDRGGIVHDISQTVETEHGQIINIESNRVFLADSLGVSASMFSSHLTVTLPTATNIQDVISELETLGMQANVVKKSKAKQS</sequence>
<protein>
    <recommendedName>
        <fullName evidence="1">Glycine cleavage system transcriptional repressor</fullName>
    </recommendedName>
</protein>
<dbReference type="PANTHER" id="PTHR34875">
    <property type="entry name" value="UPF0237 PROTEIN MJ1558"/>
    <property type="match status" value="1"/>
</dbReference>
<dbReference type="RefSeq" id="WP_153447009.1">
    <property type="nucleotide sequence ID" value="NZ_CP045699.1"/>
</dbReference>
<comment type="subcellular location">
    <subcellularLocation>
        <location evidence="1">Cytoplasm</location>
    </subcellularLocation>
</comment>
<gene>
    <name evidence="2" type="ORF">GFB47_05210</name>
</gene>
<keyword evidence="1" id="KW-0963">Cytoplasm</keyword>
<evidence type="ECO:0000256" key="1">
    <source>
        <dbReference type="PIRNR" id="PIRNR028103"/>
    </source>
</evidence>